<name>A0AAU7DPU3_9BACT</name>
<feature type="transmembrane region" description="Helical" evidence="1">
    <location>
        <begin position="913"/>
        <end position="943"/>
    </location>
</feature>
<dbReference type="PRINTS" id="PR00702">
    <property type="entry name" value="ACRIFLAVINRP"/>
</dbReference>
<dbReference type="Pfam" id="PF00873">
    <property type="entry name" value="ACR_tran"/>
    <property type="match status" value="1"/>
</dbReference>
<dbReference type="Gene3D" id="3.30.70.1440">
    <property type="entry name" value="Multidrug efflux transporter AcrB pore domain"/>
    <property type="match status" value="1"/>
</dbReference>
<dbReference type="EMBL" id="CP121196">
    <property type="protein sequence ID" value="XBH19085.1"/>
    <property type="molecule type" value="Genomic_DNA"/>
</dbReference>
<dbReference type="PANTHER" id="PTHR32063">
    <property type="match status" value="1"/>
</dbReference>
<dbReference type="SUPFAM" id="SSF82714">
    <property type="entry name" value="Multidrug efflux transporter AcrB TolC docking domain, DN and DC subdomains"/>
    <property type="match status" value="2"/>
</dbReference>
<evidence type="ECO:0000313" key="2">
    <source>
        <dbReference type="EMBL" id="XBH19085.1"/>
    </source>
</evidence>
<keyword evidence="1" id="KW-0472">Membrane</keyword>
<keyword evidence="1" id="KW-1133">Transmembrane helix</keyword>
<dbReference type="Gene3D" id="3.30.70.1320">
    <property type="entry name" value="Multidrug efflux transporter AcrB pore domain like"/>
    <property type="match status" value="1"/>
</dbReference>
<dbReference type="GO" id="GO:0042910">
    <property type="term" value="F:xenobiotic transmembrane transporter activity"/>
    <property type="evidence" value="ECO:0007669"/>
    <property type="project" value="TreeGrafter"/>
</dbReference>
<dbReference type="SUPFAM" id="SSF82866">
    <property type="entry name" value="Multidrug efflux transporter AcrB transmembrane domain"/>
    <property type="match status" value="2"/>
</dbReference>
<gene>
    <name evidence="2" type="ORF">P8935_07135</name>
</gene>
<dbReference type="SUPFAM" id="SSF82693">
    <property type="entry name" value="Multidrug efflux transporter AcrB pore domain, PN1, PN2, PC1 and PC2 subdomains"/>
    <property type="match status" value="3"/>
</dbReference>
<protein>
    <submittedName>
        <fullName evidence="2">Efflux RND transporter permease subunit</fullName>
    </submittedName>
</protein>
<proteinExistence type="predicted"/>
<feature type="transmembrane region" description="Helical" evidence="1">
    <location>
        <begin position="550"/>
        <end position="572"/>
    </location>
</feature>
<feature type="transmembrane region" description="Helical" evidence="1">
    <location>
        <begin position="955"/>
        <end position="977"/>
    </location>
</feature>
<sequence>MKQDLGIAGRLAHSFLNSKLTPLFVAASLAVGIFSVVIIPREEEPQILVPMLDITTAMPGASPTEVEERVTLPIENLVHQISGVEYVYSTSSPGQSLVIVRFLVGTPQEDALIKVYSKLYSNFDRMTPGVSQPIIKARSIDDVPILALTLWGAHYNGYQLRSFAAEIQHNIAQISDVSETVIIGGLPRTMRVVLSTGKLNAYGLSAMAIVSRLQGANATVQAGRFAENNQEVRVEAGNLFSSQADLESVVVGVVRGHPVYLRDVAEKIVDGAAEPSDYVVFGTTNAAATGVQGARQYPAVTVTVAKRKGTNATEISNAVLKRVHEMQGVIIPADVTVTTTRNYGETAKNKSDELLEHLLLATLSVTFLVALFLGWRESGVVLLAIPVTLALTMSVFYLLGYTINRVTLFALIFSIGILVDDAIVVVENMVRHFRLPENHGRPLSQIAVEAVAEVGNPTILATFAVIAAVLPMAFVRGLMGPYMRPIPVGASAAMLFSLLVAFVVSPWAALRLLGKHLEGAKLLEPDTENWRTRLYRRIMTPLIHSTHNRALFFAGVLLLFLISVALVPLGLVRVKMLPFDNKSELQVVINMPDGTPLEQTARVAQVLGDKLGQQPEVLNYQTYTGTSGPYNFNGLVRHYYMRRQPNQADIQVNLLPANQRSLQSHAIAKKLRPLLDEIGNAYGARIQVSEVPPGPPVVQTLVAEVYGPDLAGQTQVAQQIKAIFQHTPGVVDTDWYVEDAQPRLVMHVNESKAAQHGIAVSDVAHALALAISGAQVGLLHDQLSREPIPAIVELDRAERSSEQALENIRLPGADGGMISLRELVVVERKTIEPSIYHKNLRRVVYVTGDVAGQEESPVYAIGKMNKDLDRLILPAGYMLARYNSAMPDSTDHYSMKWDGEWHITIEVFRDMGLAFAAVLILIYVLVVGWFRSFLVPLIIMAPIPLTLVGIMPAHAMLGAFFTATSMIGFIAGAGIIVRNSIILVDFIELRIREGMPLAEAVIDAGATRFRPMLLTAAAVVVGASVILTDPIFQGLALSLIAGAVASTFLSWPTIPVLYYMLNSGHQSKSVSNSEIEKGAFTS</sequence>
<reference evidence="2" key="1">
    <citation type="submission" date="2023-03" db="EMBL/GenBank/DDBJ databases">
        <title>Edaphobacter sp.</title>
        <authorList>
            <person name="Huber K.J."/>
            <person name="Papendorf J."/>
            <person name="Pilke C."/>
            <person name="Bunk B."/>
            <person name="Sproeer C."/>
            <person name="Pester M."/>
        </authorList>
    </citation>
    <scope>NUCLEOTIDE SEQUENCE</scope>
    <source>
        <strain evidence="2">DSM 110680</strain>
    </source>
</reference>
<dbReference type="InterPro" id="IPR027463">
    <property type="entry name" value="AcrB_DN_DC_subdom"/>
</dbReference>
<dbReference type="InterPro" id="IPR001036">
    <property type="entry name" value="Acrflvin-R"/>
</dbReference>
<feature type="transmembrane region" description="Helical" evidence="1">
    <location>
        <begin position="1012"/>
        <end position="1032"/>
    </location>
</feature>
<accession>A0AAU7DPU3</accession>
<dbReference type="GO" id="GO:0005886">
    <property type="term" value="C:plasma membrane"/>
    <property type="evidence" value="ECO:0007669"/>
    <property type="project" value="TreeGrafter"/>
</dbReference>
<feature type="transmembrane region" description="Helical" evidence="1">
    <location>
        <begin position="358"/>
        <end position="375"/>
    </location>
</feature>
<dbReference type="AlphaFoldDB" id="A0AAU7DPU3"/>
<feature type="transmembrane region" description="Helical" evidence="1">
    <location>
        <begin position="486"/>
        <end position="509"/>
    </location>
</feature>
<evidence type="ECO:0000256" key="1">
    <source>
        <dbReference type="SAM" id="Phobius"/>
    </source>
</evidence>
<dbReference type="Gene3D" id="1.20.1640.10">
    <property type="entry name" value="Multidrug efflux transporter AcrB transmembrane domain"/>
    <property type="match status" value="2"/>
</dbReference>
<keyword evidence="1" id="KW-0812">Transmembrane</keyword>
<dbReference type="Gene3D" id="3.30.70.1430">
    <property type="entry name" value="Multidrug efflux transporter AcrB pore domain"/>
    <property type="match status" value="2"/>
</dbReference>
<dbReference type="RefSeq" id="WP_348264300.1">
    <property type="nucleotide sequence ID" value="NZ_CP121196.1"/>
</dbReference>
<dbReference type="PANTHER" id="PTHR32063:SF16">
    <property type="entry name" value="CATION EFFLUX SYSTEM (ACRB_ACRD_ACRF FAMILY)"/>
    <property type="match status" value="1"/>
</dbReference>
<feature type="transmembrane region" description="Helical" evidence="1">
    <location>
        <begin position="459"/>
        <end position="479"/>
    </location>
</feature>
<organism evidence="2">
    <name type="scientific">Telmatobacter sp. DSM 110680</name>
    <dbReference type="NCBI Taxonomy" id="3036704"/>
    <lineage>
        <taxon>Bacteria</taxon>
        <taxon>Pseudomonadati</taxon>
        <taxon>Acidobacteriota</taxon>
        <taxon>Terriglobia</taxon>
        <taxon>Terriglobales</taxon>
        <taxon>Acidobacteriaceae</taxon>
        <taxon>Telmatobacter</taxon>
    </lineage>
</organism>
<feature type="transmembrane region" description="Helical" evidence="1">
    <location>
        <begin position="381"/>
        <end position="399"/>
    </location>
</feature>
<dbReference type="Gene3D" id="3.30.2090.10">
    <property type="entry name" value="Multidrug efflux transporter AcrB TolC docking domain, DN and DC subdomains"/>
    <property type="match status" value="2"/>
</dbReference>
<feature type="transmembrane region" description="Helical" evidence="1">
    <location>
        <begin position="20"/>
        <end position="39"/>
    </location>
</feature>
<feature type="transmembrane region" description="Helical" evidence="1">
    <location>
        <begin position="406"/>
        <end position="426"/>
    </location>
</feature>
<feature type="transmembrane region" description="Helical" evidence="1">
    <location>
        <begin position="1038"/>
        <end position="1061"/>
    </location>
</feature>